<dbReference type="GO" id="GO:0016755">
    <property type="term" value="F:aminoacyltransferase activity"/>
    <property type="evidence" value="ECO:0007669"/>
    <property type="project" value="InterPro"/>
</dbReference>
<dbReference type="Gene3D" id="3.30.40.240">
    <property type="entry name" value="Transglutaminase elicitor, body domain"/>
    <property type="match status" value="1"/>
</dbReference>
<proteinExistence type="predicted"/>
<accession>A0A225V2U3</accession>
<protein>
    <submittedName>
        <fullName evidence="2">Glycoprotein elicitor</fullName>
    </submittedName>
</protein>
<organism evidence="2 3">
    <name type="scientific">Phytophthora megakarya</name>
    <dbReference type="NCBI Taxonomy" id="4795"/>
    <lineage>
        <taxon>Eukaryota</taxon>
        <taxon>Sar</taxon>
        <taxon>Stramenopiles</taxon>
        <taxon>Oomycota</taxon>
        <taxon>Peronosporomycetes</taxon>
        <taxon>Peronosporales</taxon>
        <taxon>Peronosporaceae</taxon>
        <taxon>Phytophthora</taxon>
    </lineage>
</organism>
<gene>
    <name evidence="2" type="ORF">PHMEG_00029116</name>
</gene>
<evidence type="ECO:0000313" key="3">
    <source>
        <dbReference type="Proteomes" id="UP000198211"/>
    </source>
</evidence>
<dbReference type="InterPro" id="IPR032048">
    <property type="entry name" value="TGase_elicitor"/>
</dbReference>
<keyword evidence="1" id="KW-0732">Signal</keyword>
<name>A0A225V2U3_9STRA</name>
<dbReference type="EMBL" id="NBNE01008143">
    <property type="protein sequence ID" value="OWY99820.1"/>
    <property type="molecule type" value="Genomic_DNA"/>
</dbReference>
<evidence type="ECO:0000256" key="1">
    <source>
        <dbReference type="SAM" id="SignalP"/>
    </source>
</evidence>
<dbReference type="STRING" id="4795.A0A225V2U3"/>
<reference evidence="3" key="1">
    <citation type="submission" date="2017-03" db="EMBL/GenBank/DDBJ databases">
        <title>Phytopthora megakarya and P. palmivora, two closely related causual agents of cacao black pod achieved similar genome size and gene model numbers by different mechanisms.</title>
        <authorList>
            <person name="Ali S."/>
            <person name="Shao J."/>
            <person name="Larry D.J."/>
            <person name="Kronmiller B."/>
            <person name="Shen D."/>
            <person name="Strem M.D."/>
            <person name="Melnick R.L."/>
            <person name="Guiltinan M.J."/>
            <person name="Tyler B.M."/>
            <person name="Meinhardt L.W."/>
            <person name="Bailey B.A."/>
        </authorList>
    </citation>
    <scope>NUCLEOTIDE SEQUENCE [LARGE SCALE GENOMIC DNA]</scope>
    <source>
        <strain evidence="3">zdho120</strain>
    </source>
</reference>
<keyword evidence="3" id="KW-1185">Reference proteome</keyword>
<evidence type="ECO:0000313" key="2">
    <source>
        <dbReference type="EMBL" id="OWY99820.1"/>
    </source>
</evidence>
<dbReference type="Proteomes" id="UP000198211">
    <property type="component" value="Unassembled WGS sequence"/>
</dbReference>
<dbReference type="OrthoDB" id="10249031at2759"/>
<dbReference type="Pfam" id="PF16683">
    <property type="entry name" value="TGase_elicitor"/>
    <property type="match status" value="1"/>
</dbReference>
<comment type="caution">
    <text evidence="2">The sequence shown here is derived from an EMBL/GenBank/DDBJ whole genome shotgun (WGS) entry which is preliminary data.</text>
</comment>
<feature type="signal peptide" evidence="1">
    <location>
        <begin position="1"/>
        <end position="26"/>
    </location>
</feature>
<dbReference type="AlphaFoldDB" id="A0A225V2U3"/>
<feature type="chain" id="PRO_5012149504" evidence="1">
    <location>
        <begin position="27"/>
        <end position="465"/>
    </location>
</feature>
<sequence>MKSPQYLSSVVLAAVVAFVTLPHSTATPFAYNPFMVNECAISQLSHKSPAFGAVEPDLDEVYSTYVEFAYPVLTDNKPVNRKLITLRNKFTNKLDATSSQTNADIERLENFFGTTLEMNAKNLAANAAYYVMPWPSSYWAVYQDGINHRRNSDESSASEKYATAFGLNATEFMGKISETSGVLSMKSRKQCTTVVDCMNLNDESKCAIREGEQVGYCIPSWFGICHAWSPAALLEPEPRCVVEKNGVTFHPMDIKALLTQVYDDGQVETVFTGARFDKADSTATKDQFGRYIDGSRRDLGPGYMHVALTNIIGRFNSSVVLDVAGGAEVWNQPVYNYEVVAQTELSLTEAANQFYNQNTYPFNSEAKRIMYTEMKVSWMVETFEDGGLVVSGRASEYMNSKVYTYLLELDDSYNILGGEWVGQSNDDHPDFLWLPKARPSMDTITNVGISYKNVRELLDEATNCA</sequence>